<evidence type="ECO:0000256" key="1">
    <source>
        <dbReference type="SAM" id="MobiDB-lite"/>
    </source>
</evidence>
<organism evidence="2 3">
    <name type="scientific">Gloeothece verrucosa (strain PCC 7822)</name>
    <name type="common">Cyanothece sp. (strain PCC 7822)</name>
    <dbReference type="NCBI Taxonomy" id="497965"/>
    <lineage>
        <taxon>Bacteria</taxon>
        <taxon>Bacillati</taxon>
        <taxon>Cyanobacteriota</taxon>
        <taxon>Cyanophyceae</taxon>
        <taxon>Oscillatoriophycideae</taxon>
        <taxon>Chroococcales</taxon>
        <taxon>Aphanothecaceae</taxon>
        <taxon>Gloeothece</taxon>
        <taxon>Gloeothece verrucosa</taxon>
    </lineage>
</organism>
<keyword evidence="2" id="KW-0614">Plasmid</keyword>
<evidence type="ECO:0000313" key="2">
    <source>
        <dbReference type="EMBL" id="ADN17763.1"/>
    </source>
</evidence>
<geneLocation type="plasmid" evidence="2 3">
    <name>Cy782201</name>
</geneLocation>
<proteinExistence type="predicted"/>
<keyword evidence="3" id="KW-1185">Reference proteome</keyword>
<gene>
    <name evidence="2" type="ordered locus">Cyan7822_5909</name>
</gene>
<feature type="compositionally biased region" description="Polar residues" evidence="1">
    <location>
        <begin position="275"/>
        <end position="284"/>
    </location>
</feature>
<dbReference type="Proteomes" id="UP000008206">
    <property type="component" value="Plasmid Cy782201"/>
</dbReference>
<feature type="region of interest" description="Disordered" evidence="1">
    <location>
        <begin position="510"/>
        <end position="565"/>
    </location>
</feature>
<dbReference type="OrthoDB" id="581765at2"/>
<feature type="region of interest" description="Disordered" evidence="1">
    <location>
        <begin position="842"/>
        <end position="864"/>
    </location>
</feature>
<name>E0ULD3_GLOV7</name>
<feature type="region of interest" description="Disordered" evidence="1">
    <location>
        <begin position="122"/>
        <end position="144"/>
    </location>
</feature>
<dbReference type="HOGENOM" id="CLU_268606_0_0_3"/>
<accession>E0ULD3</accession>
<sequence>MSSNQVHQSKSQHLQTSSSQSQVASRSASSVEPQHSPTQEEIENNAFTQDKFEAAGLQLKEKSGTITDVEKERLNILQAKMDSLWKRRMDSASSQPNLLKILISHSSTTPATEVAAPVTPKLNTQQPKAPDEPEAEEVPQRMMSMPPATPPNIRRQTEHNPLKNIPQSRLQLRTEATLARQIQTKADPSQIIEQLKNTPPSNIFSAYDQAVAASPNALQGQKQALQQTLPQIPAPTGLPAQPTSPKLNKAQAVITGNPLAASSRTHTTADKEPSAKSTKTQSMEIQAASPPPPFIPTRLVGGESNQTGESQKAESSDAQLAQSAQNALLSVQLNTQPINTKASQPPAVELTGEANPSQLENTQKNSQQEVTQGKLKAAKEINQDFGENKIFPAPNKDLLKSNKELSAQLPTIAKGGKAPTIPGEIVGQLNQSLGPTLGEKIGEQQQQYITGKQKFAQDTAKAKSDSDKEIKNLTLTTAQTQTKEQQKAKAEVAQHKKEWQTELNKVDQQYQSEAKKASQEQKKKIAEAKQKGEKEAEKHLTESEKKAEQEKQNAEKEAAQKKQTTQKKSGGFWGWVKSKASAAIDGLKKAMNFIYDNLRKAVKFIFEQAKKLALAAIELARKAIVTLIKGFGEVLKGLVKIAFAAFPEIAKKINAKIDKAVNTAVKAVNTAADLLKKGVAAILDFLAKTIDSLLGLIQSLYNGILTVIGMIVRGEFGELLKRLGYLVEGAKAAPPQFETAAYEELLGGNFDEPLSPVELAQAGVAPGGAKIEGNAQGAVAEQMPQAPWSEANIGVDGVEQNMELSTEMSAELLDKTKGEGELELAQANDSERTMDAVMAEATGEKETEVKTGQTSEPKNFDDGLSPRKRAEIRWQLMKQGISKWWSDNWPKVLIGATAAIAGFIALNIVTGGAITAALPPIMSVLGPLFVGVTIAQIAGYVQNYLNQSWEGNIQGGGKNLAKGLAAGAIELVSYLTFKAGGAALKGAKALAKGAAKGAQVIAKGAVRLAKAAANLVVKGAKFLIEKGKVLFKGIAGTGLGKGFQRLKQLGAKLLEKMRFKKFRIRLSNGIFRLEGYINPWIVIAEGRIKEVPKGTKDAVEVTPEELKALGASGEKTLPTLKSYERAKKKALQLLGDLGPDAEPLIGRLKTSAGYGKTIGFQSPDGLTRIRLDFDPIKGPHFNIENFKFGKGENALKIAIPFEGNEKAVKSYLKLINKWGVL</sequence>
<dbReference type="CDD" id="cd20692">
    <property type="entry name" value="CdiA-CT_Ec-like"/>
    <property type="match status" value="1"/>
</dbReference>
<dbReference type="AlphaFoldDB" id="E0ULD3"/>
<reference evidence="3" key="1">
    <citation type="journal article" date="2011" name="MBio">
        <title>Novel metabolic attributes of the genus Cyanothece, comprising a group of unicellular nitrogen-fixing Cyanobacteria.</title>
        <authorList>
            <person name="Bandyopadhyay A."/>
            <person name="Elvitigala T."/>
            <person name="Welsh E."/>
            <person name="Stockel J."/>
            <person name="Liberton M."/>
            <person name="Min H."/>
            <person name="Sherman L.A."/>
            <person name="Pakrasi H.B."/>
        </authorList>
    </citation>
    <scope>NUCLEOTIDE SEQUENCE [LARGE SCALE GENOMIC DNA]</scope>
    <source>
        <strain evidence="3">PCC 7822</strain>
        <plasmid evidence="3">Cy782201</plasmid>
    </source>
</reference>
<dbReference type="RefSeq" id="WP_013334513.1">
    <property type="nucleotide sequence ID" value="NC_014533.1"/>
</dbReference>
<dbReference type="CDD" id="cd06503">
    <property type="entry name" value="ATP-synt_Fo_b"/>
    <property type="match status" value="1"/>
</dbReference>
<feature type="compositionally biased region" description="Low complexity" evidence="1">
    <location>
        <begin position="8"/>
        <end position="31"/>
    </location>
</feature>
<evidence type="ECO:0000313" key="3">
    <source>
        <dbReference type="Proteomes" id="UP000008206"/>
    </source>
</evidence>
<feature type="region of interest" description="Disordered" evidence="1">
    <location>
        <begin position="257"/>
        <end position="323"/>
    </location>
</feature>
<dbReference type="KEGG" id="cyj:Cyan7822_5909"/>
<dbReference type="EMBL" id="CP002199">
    <property type="protein sequence ID" value="ADN17763.1"/>
    <property type="molecule type" value="Genomic_DNA"/>
</dbReference>
<feature type="region of interest" description="Disordered" evidence="1">
    <location>
        <begin position="1"/>
        <end position="49"/>
    </location>
</feature>
<feature type="compositionally biased region" description="Basic and acidic residues" evidence="1">
    <location>
        <begin position="513"/>
        <end position="560"/>
    </location>
</feature>
<protein>
    <submittedName>
        <fullName evidence="2">Uncharacterized protein</fullName>
    </submittedName>
</protein>